<dbReference type="OrthoDB" id="9797341at2"/>
<proteinExistence type="predicted"/>
<keyword evidence="3" id="KW-0238">DNA-binding</keyword>
<keyword evidence="1 5" id="KW-0597">Phosphoprotein</keyword>
<dbReference type="Gene3D" id="3.40.50.2300">
    <property type="match status" value="1"/>
</dbReference>
<dbReference type="AlphaFoldDB" id="A0A5B8UU96"/>
<keyword evidence="9" id="KW-1185">Reference proteome</keyword>
<keyword evidence="4" id="KW-0804">Transcription</keyword>
<evidence type="ECO:0000313" key="8">
    <source>
        <dbReference type="EMBL" id="QEC62492.1"/>
    </source>
</evidence>
<name>A0A5B8UU96_9SPHI</name>
<evidence type="ECO:0000259" key="6">
    <source>
        <dbReference type="PROSITE" id="PS50043"/>
    </source>
</evidence>
<organism evidence="8 9">
    <name type="scientific">Mucilaginibacter ginsenosidivorans</name>
    <dbReference type="NCBI Taxonomy" id="398053"/>
    <lineage>
        <taxon>Bacteria</taxon>
        <taxon>Pseudomonadati</taxon>
        <taxon>Bacteroidota</taxon>
        <taxon>Sphingobacteriia</taxon>
        <taxon>Sphingobacteriales</taxon>
        <taxon>Sphingobacteriaceae</taxon>
        <taxon>Mucilaginibacter</taxon>
    </lineage>
</organism>
<dbReference type="EMBL" id="CP042436">
    <property type="protein sequence ID" value="QEC62492.1"/>
    <property type="molecule type" value="Genomic_DNA"/>
</dbReference>
<evidence type="ECO:0000256" key="5">
    <source>
        <dbReference type="PROSITE-ProRule" id="PRU00169"/>
    </source>
</evidence>
<dbReference type="RefSeq" id="WP_147031069.1">
    <property type="nucleotide sequence ID" value="NZ_CP042436.1"/>
</dbReference>
<feature type="domain" description="Response regulatory" evidence="7">
    <location>
        <begin position="4"/>
        <end position="121"/>
    </location>
</feature>
<evidence type="ECO:0000256" key="2">
    <source>
        <dbReference type="ARBA" id="ARBA00023015"/>
    </source>
</evidence>
<protein>
    <submittedName>
        <fullName evidence="8">Response regulator transcription factor</fullName>
    </submittedName>
</protein>
<dbReference type="InterPro" id="IPR011006">
    <property type="entry name" value="CheY-like_superfamily"/>
</dbReference>
<dbReference type="SUPFAM" id="SSF46894">
    <property type="entry name" value="C-terminal effector domain of the bipartite response regulators"/>
    <property type="match status" value="1"/>
</dbReference>
<dbReference type="KEGG" id="mgin:FRZ54_07790"/>
<dbReference type="PANTHER" id="PTHR43214">
    <property type="entry name" value="TWO-COMPONENT RESPONSE REGULATOR"/>
    <property type="match status" value="1"/>
</dbReference>
<dbReference type="SUPFAM" id="SSF52172">
    <property type="entry name" value="CheY-like"/>
    <property type="match status" value="1"/>
</dbReference>
<dbReference type="CDD" id="cd17535">
    <property type="entry name" value="REC_NarL-like"/>
    <property type="match status" value="1"/>
</dbReference>
<dbReference type="InterPro" id="IPR000792">
    <property type="entry name" value="Tscrpt_reg_LuxR_C"/>
</dbReference>
<dbReference type="GO" id="GO:0000160">
    <property type="term" value="P:phosphorelay signal transduction system"/>
    <property type="evidence" value="ECO:0007669"/>
    <property type="project" value="InterPro"/>
</dbReference>
<dbReference type="CDD" id="cd06170">
    <property type="entry name" value="LuxR_C_like"/>
    <property type="match status" value="1"/>
</dbReference>
<evidence type="ECO:0000259" key="7">
    <source>
        <dbReference type="PROSITE" id="PS50110"/>
    </source>
</evidence>
<dbReference type="GO" id="GO:0003677">
    <property type="term" value="F:DNA binding"/>
    <property type="evidence" value="ECO:0007669"/>
    <property type="project" value="UniProtKB-KW"/>
</dbReference>
<dbReference type="InterPro" id="IPR058245">
    <property type="entry name" value="NreC/VraR/RcsB-like_REC"/>
</dbReference>
<evidence type="ECO:0000256" key="4">
    <source>
        <dbReference type="ARBA" id="ARBA00023163"/>
    </source>
</evidence>
<evidence type="ECO:0000313" key="9">
    <source>
        <dbReference type="Proteomes" id="UP000321479"/>
    </source>
</evidence>
<feature type="modified residue" description="4-aspartylphosphate" evidence="5">
    <location>
        <position position="56"/>
    </location>
</feature>
<dbReference type="InterPro" id="IPR016032">
    <property type="entry name" value="Sig_transdc_resp-reg_C-effctor"/>
</dbReference>
<evidence type="ECO:0000256" key="3">
    <source>
        <dbReference type="ARBA" id="ARBA00023125"/>
    </source>
</evidence>
<dbReference type="Pfam" id="PF00072">
    <property type="entry name" value="Response_reg"/>
    <property type="match status" value="1"/>
</dbReference>
<sequence length="211" mass="24176">MKTSLAIVDDHKLFLKSLAVLVATFDDYEVLFCSDNGKDFTEKVNPKRKPDIVLLDNNMPDMNGFDTVLWLKAHYPDIRVIILSMNHNEETVIKMVRNGISGYVLKDAEIEEFRSALDTVRSGGLHYPRFVTNYLVKHTARVAETSPVSPLRGREIEFLRLAATELTYKEIADRMCLSAKTIDGYREDLFRKLEVKNRVGLAMYAVHHQLI</sequence>
<reference evidence="8 9" key="1">
    <citation type="journal article" date="2017" name="Curr. Microbiol.">
        <title>Mucilaginibacter ginsenosidivorans sp. nov., Isolated from Soil of Ginseng Field.</title>
        <authorList>
            <person name="Kim M.M."/>
            <person name="Siddiqi M.Z."/>
            <person name="Im W.T."/>
        </authorList>
    </citation>
    <scope>NUCLEOTIDE SEQUENCE [LARGE SCALE GENOMIC DNA]</scope>
    <source>
        <strain evidence="8 9">Gsoil 3017</strain>
    </source>
</reference>
<dbReference type="SMART" id="SM00448">
    <property type="entry name" value="REC"/>
    <property type="match status" value="1"/>
</dbReference>
<keyword evidence="2" id="KW-0805">Transcription regulation</keyword>
<accession>A0A5B8UU96</accession>
<dbReference type="Proteomes" id="UP000321479">
    <property type="component" value="Chromosome"/>
</dbReference>
<dbReference type="SMART" id="SM00421">
    <property type="entry name" value="HTH_LUXR"/>
    <property type="match status" value="1"/>
</dbReference>
<dbReference type="InterPro" id="IPR001789">
    <property type="entry name" value="Sig_transdc_resp-reg_receiver"/>
</dbReference>
<gene>
    <name evidence="8" type="ORF">FRZ54_07790</name>
</gene>
<dbReference type="PANTHER" id="PTHR43214:SF41">
    <property type="entry name" value="NITRATE_NITRITE RESPONSE REGULATOR PROTEIN NARP"/>
    <property type="match status" value="1"/>
</dbReference>
<feature type="domain" description="HTH luxR-type" evidence="6">
    <location>
        <begin position="144"/>
        <end position="209"/>
    </location>
</feature>
<dbReference type="PROSITE" id="PS50110">
    <property type="entry name" value="RESPONSE_REGULATORY"/>
    <property type="match status" value="1"/>
</dbReference>
<dbReference type="GO" id="GO:0006355">
    <property type="term" value="P:regulation of DNA-templated transcription"/>
    <property type="evidence" value="ECO:0007669"/>
    <property type="project" value="InterPro"/>
</dbReference>
<dbReference type="PROSITE" id="PS50043">
    <property type="entry name" value="HTH_LUXR_2"/>
    <property type="match status" value="1"/>
</dbReference>
<dbReference type="Pfam" id="PF00196">
    <property type="entry name" value="GerE"/>
    <property type="match status" value="1"/>
</dbReference>
<dbReference type="InterPro" id="IPR039420">
    <property type="entry name" value="WalR-like"/>
</dbReference>
<evidence type="ECO:0000256" key="1">
    <source>
        <dbReference type="ARBA" id="ARBA00022553"/>
    </source>
</evidence>